<evidence type="ECO:0000256" key="6">
    <source>
        <dbReference type="ARBA" id="ARBA00023180"/>
    </source>
</evidence>
<dbReference type="EnsemblPlants" id="QL06p040189:mrna">
    <property type="protein sequence ID" value="QL06p040189:mrna"/>
    <property type="gene ID" value="QL06p040189"/>
</dbReference>
<sequence>MAPNLSSSSLTTMSIAISTLLFLSFVSSSYASDDMSIISTSTSASRSDAEVMEIFQSWLVKHGKVYNGIGENDKRFEIFKENLRFIDEHNSQARTYKVGLNKFADLTNEEYRAKYLGTRSDPKRRVMKSKNPSRRYTFNAGEKLPNSVDWRVKGAVSPIKDQGSCGSCWAFSTVAAVEGINQIVTGELISLSEQELVDCDREYNGGCNGGLMDYAFDFIKKNGGMDTESDYPYLGIDRKCDATKKNTKVVSIDGYEDVPPFDENALKKAVAHQPVSVAIEAGGMALQLYDSGVFTGECGSALDHGVVAVGYGTENGVDYWLVRNSWGTNWGENGYIKVQRNVFETYTGKCGILMEASYPVKTGQNPSKAFWAFESAVEIISSA</sequence>
<evidence type="ECO:0000256" key="2">
    <source>
        <dbReference type="ARBA" id="ARBA00022670"/>
    </source>
</evidence>
<name>A0A7N2LZZ9_QUELO</name>
<feature type="domain" description="Cathepsin propeptide inhibitor" evidence="9">
    <location>
        <begin position="55"/>
        <end position="111"/>
    </location>
</feature>
<dbReference type="PROSITE" id="PS00640">
    <property type="entry name" value="THIOL_PROTEASE_ASN"/>
    <property type="match status" value="1"/>
</dbReference>
<evidence type="ECO:0000256" key="3">
    <source>
        <dbReference type="ARBA" id="ARBA00022801"/>
    </source>
</evidence>
<dbReference type="PRINTS" id="PR00705">
    <property type="entry name" value="PAPAIN"/>
</dbReference>
<dbReference type="Pfam" id="PF08246">
    <property type="entry name" value="Inhibitor_I29"/>
    <property type="match status" value="1"/>
</dbReference>
<keyword evidence="6" id="KW-0325">Glycoprotein</keyword>
<evidence type="ECO:0000313" key="11">
    <source>
        <dbReference type="Proteomes" id="UP000594261"/>
    </source>
</evidence>
<dbReference type="OMA" id="CNVRNHT"/>
<dbReference type="Gramene" id="QL06p040189:mrna">
    <property type="protein sequence ID" value="QL06p040189:mrna"/>
    <property type="gene ID" value="QL06p040189"/>
</dbReference>
<keyword evidence="11" id="KW-1185">Reference proteome</keyword>
<dbReference type="InterPro" id="IPR025660">
    <property type="entry name" value="Pept_his_AS"/>
</dbReference>
<dbReference type="EMBL" id="LRBV02000006">
    <property type="status" value="NOT_ANNOTATED_CDS"/>
    <property type="molecule type" value="Genomic_DNA"/>
</dbReference>
<dbReference type="Pfam" id="PF00112">
    <property type="entry name" value="Peptidase_C1"/>
    <property type="match status" value="1"/>
</dbReference>
<reference evidence="10 11" key="1">
    <citation type="journal article" date="2016" name="G3 (Bethesda)">
        <title>First Draft Assembly and Annotation of the Genome of a California Endemic Oak Quercus lobata Nee (Fagaceae).</title>
        <authorList>
            <person name="Sork V.L."/>
            <person name="Fitz-Gibbon S.T."/>
            <person name="Puiu D."/>
            <person name="Crepeau M."/>
            <person name="Gugger P.F."/>
            <person name="Sherman R."/>
            <person name="Stevens K."/>
            <person name="Langley C.H."/>
            <person name="Pellegrini M."/>
            <person name="Salzberg S.L."/>
        </authorList>
    </citation>
    <scope>NUCLEOTIDE SEQUENCE [LARGE SCALE GENOMIC DNA]</scope>
    <source>
        <strain evidence="10 11">cv. SW786</strain>
    </source>
</reference>
<evidence type="ECO:0008006" key="12">
    <source>
        <dbReference type="Google" id="ProtNLM"/>
    </source>
</evidence>
<dbReference type="Proteomes" id="UP000594261">
    <property type="component" value="Chromosome 6"/>
</dbReference>
<comment type="similarity">
    <text evidence="1">Belongs to the peptidase C1 family.</text>
</comment>
<evidence type="ECO:0000256" key="1">
    <source>
        <dbReference type="ARBA" id="ARBA00008455"/>
    </source>
</evidence>
<keyword evidence="3" id="KW-0378">Hydrolase</keyword>
<dbReference type="InterPro" id="IPR038765">
    <property type="entry name" value="Papain-like_cys_pep_sf"/>
</dbReference>
<dbReference type="InterPro" id="IPR013128">
    <property type="entry name" value="Peptidase_C1A"/>
</dbReference>
<dbReference type="RefSeq" id="XP_030974876.1">
    <property type="nucleotide sequence ID" value="XM_031119016.1"/>
</dbReference>
<proteinExistence type="inferred from homology"/>
<evidence type="ECO:0000256" key="7">
    <source>
        <dbReference type="SAM" id="SignalP"/>
    </source>
</evidence>
<feature type="signal peptide" evidence="7">
    <location>
        <begin position="1"/>
        <end position="31"/>
    </location>
</feature>
<evidence type="ECO:0000256" key="4">
    <source>
        <dbReference type="ARBA" id="ARBA00022807"/>
    </source>
</evidence>
<evidence type="ECO:0000256" key="5">
    <source>
        <dbReference type="ARBA" id="ARBA00023157"/>
    </source>
</evidence>
<dbReference type="FunFam" id="3.90.70.10:FF:000068">
    <property type="entry name" value="Cysteine protease 1"/>
    <property type="match status" value="1"/>
</dbReference>
<organism evidence="10 11">
    <name type="scientific">Quercus lobata</name>
    <name type="common">Valley oak</name>
    <dbReference type="NCBI Taxonomy" id="97700"/>
    <lineage>
        <taxon>Eukaryota</taxon>
        <taxon>Viridiplantae</taxon>
        <taxon>Streptophyta</taxon>
        <taxon>Embryophyta</taxon>
        <taxon>Tracheophyta</taxon>
        <taxon>Spermatophyta</taxon>
        <taxon>Magnoliopsida</taxon>
        <taxon>eudicotyledons</taxon>
        <taxon>Gunneridae</taxon>
        <taxon>Pentapetalae</taxon>
        <taxon>rosids</taxon>
        <taxon>fabids</taxon>
        <taxon>Fagales</taxon>
        <taxon>Fagaceae</taxon>
        <taxon>Quercus</taxon>
    </lineage>
</organism>
<keyword evidence="7" id="KW-0732">Signal</keyword>
<feature type="chain" id="PRO_5029893330" description="Cysteine proteinase" evidence="7">
    <location>
        <begin position="32"/>
        <end position="383"/>
    </location>
</feature>
<dbReference type="PANTHER" id="PTHR12411">
    <property type="entry name" value="CYSTEINE PROTEASE FAMILY C1-RELATED"/>
    <property type="match status" value="1"/>
</dbReference>
<dbReference type="InterPro" id="IPR000668">
    <property type="entry name" value="Peptidase_C1A_C"/>
</dbReference>
<dbReference type="SUPFAM" id="SSF54001">
    <property type="entry name" value="Cysteine proteinases"/>
    <property type="match status" value="1"/>
</dbReference>
<evidence type="ECO:0000313" key="10">
    <source>
        <dbReference type="EnsemblPlants" id="QL06p040189:mrna"/>
    </source>
</evidence>
<dbReference type="CDD" id="cd02248">
    <property type="entry name" value="Peptidase_C1A"/>
    <property type="match status" value="1"/>
</dbReference>
<dbReference type="AlphaFoldDB" id="A0A7N2LZZ9"/>
<keyword evidence="4" id="KW-0788">Thiol protease</keyword>
<dbReference type="InterPro" id="IPR000169">
    <property type="entry name" value="Pept_cys_AS"/>
</dbReference>
<dbReference type="GeneID" id="115994765"/>
<evidence type="ECO:0000259" key="9">
    <source>
        <dbReference type="SMART" id="SM00848"/>
    </source>
</evidence>
<gene>
    <name evidence="10" type="primary">LOC115994765</name>
</gene>
<dbReference type="PROSITE" id="PS00639">
    <property type="entry name" value="THIOL_PROTEASE_HIS"/>
    <property type="match status" value="1"/>
</dbReference>
<feature type="domain" description="Peptidase C1A papain C-terminal" evidence="8">
    <location>
        <begin position="144"/>
        <end position="360"/>
    </location>
</feature>
<accession>A0A7N2LZZ9</accession>
<evidence type="ECO:0000259" key="8">
    <source>
        <dbReference type="SMART" id="SM00645"/>
    </source>
</evidence>
<dbReference type="SMART" id="SM00848">
    <property type="entry name" value="Inhibitor_I29"/>
    <property type="match status" value="1"/>
</dbReference>
<keyword evidence="2" id="KW-0645">Protease</keyword>
<dbReference type="InterPro" id="IPR025661">
    <property type="entry name" value="Pept_asp_AS"/>
</dbReference>
<dbReference type="InterPro" id="IPR039417">
    <property type="entry name" value="Peptidase_C1A_papain-like"/>
</dbReference>
<dbReference type="Gene3D" id="3.90.70.10">
    <property type="entry name" value="Cysteine proteinases"/>
    <property type="match status" value="1"/>
</dbReference>
<dbReference type="OrthoDB" id="10253408at2759"/>
<protein>
    <recommendedName>
        <fullName evidence="12">Cysteine proteinase</fullName>
    </recommendedName>
</protein>
<dbReference type="PROSITE" id="PS00139">
    <property type="entry name" value="THIOL_PROTEASE_CYS"/>
    <property type="match status" value="1"/>
</dbReference>
<dbReference type="SMART" id="SM00645">
    <property type="entry name" value="Pept_C1"/>
    <property type="match status" value="1"/>
</dbReference>
<dbReference type="KEGG" id="qlo:115994765"/>
<dbReference type="InParanoid" id="A0A7N2LZZ9"/>
<keyword evidence="5" id="KW-1015">Disulfide bond</keyword>
<dbReference type="GO" id="GO:0006508">
    <property type="term" value="P:proteolysis"/>
    <property type="evidence" value="ECO:0007669"/>
    <property type="project" value="UniProtKB-KW"/>
</dbReference>
<dbReference type="InterPro" id="IPR013201">
    <property type="entry name" value="Prot_inhib_I29"/>
</dbReference>
<dbReference type="GO" id="GO:0008234">
    <property type="term" value="F:cysteine-type peptidase activity"/>
    <property type="evidence" value="ECO:0007669"/>
    <property type="project" value="UniProtKB-KW"/>
</dbReference>
<reference evidence="10" key="2">
    <citation type="submission" date="2021-01" db="UniProtKB">
        <authorList>
            <consortium name="EnsemblPlants"/>
        </authorList>
    </citation>
    <scope>IDENTIFICATION</scope>
</reference>